<name>A0A3E2TN89_9FIRM</name>
<dbReference type="PANTHER" id="PTHR43201">
    <property type="entry name" value="ACYL-COA SYNTHETASE"/>
    <property type="match status" value="1"/>
</dbReference>
<comment type="similarity">
    <text evidence="1">Belongs to the ATP-dependent AMP-binding enzyme family.</text>
</comment>
<evidence type="ECO:0000313" key="5">
    <source>
        <dbReference type="EMBL" id="RGB79770.1"/>
    </source>
</evidence>
<evidence type="ECO:0000313" key="6">
    <source>
        <dbReference type="Proteomes" id="UP000260773"/>
    </source>
</evidence>
<dbReference type="FunFam" id="3.30.300.30:FF:000008">
    <property type="entry name" value="2,3-dihydroxybenzoate-AMP ligase"/>
    <property type="match status" value="1"/>
</dbReference>
<evidence type="ECO:0000259" key="4">
    <source>
        <dbReference type="Pfam" id="PF13193"/>
    </source>
</evidence>
<dbReference type="GO" id="GO:0006631">
    <property type="term" value="P:fatty acid metabolic process"/>
    <property type="evidence" value="ECO:0007669"/>
    <property type="project" value="TreeGrafter"/>
</dbReference>
<comment type="caution">
    <text evidence="5">The sequence shown here is derived from an EMBL/GenBank/DDBJ whole genome shotgun (WGS) entry which is preliminary data.</text>
</comment>
<dbReference type="AlphaFoldDB" id="A0A3E2TN89"/>
<dbReference type="GO" id="GO:0031956">
    <property type="term" value="F:medium-chain fatty acid-CoA ligase activity"/>
    <property type="evidence" value="ECO:0007669"/>
    <property type="project" value="TreeGrafter"/>
</dbReference>
<proteinExistence type="inferred from homology"/>
<dbReference type="InterPro" id="IPR042099">
    <property type="entry name" value="ANL_N_sf"/>
</dbReference>
<sequence>MRELIRDTVFSRLAWLADEFSERPALWQGEHKINYRELNERTNQLACGFLHEGMKPGSHVAIWGEPDLQLLLMFIALQKLGCVTILLNTCLKYKEAQEQVVETDTEFMVVGDGYKEIDFLEEMSKMSEDVQRQLKKIIYAGVRQNIPYIGFNEIVENGETSQEMDLFKRMAAQLQVENPAVMLATSGTTGLKSKLVVLSMFHLVNGGLQKAEVFKMNTFDIICMAMPLFHIFCLDVNVMAALMSGACLYLPKNRRSREVLRAVQEAKCTVLNAVPSIFYSLLARQEEENYDVSSLRVGMIGGAYCPPEKFCEIDRKFGFTLIPGLGQTEAAAGIAAAEIADPLEVRSTTVGHIVDYMEARIVNTETQKVLPTGEAGEVCVRGCMLMMGYYKQPELTAESYDNDGYMHTGDIGYIDGDGYLHMKARIKDLINRGGEKINPNEIESLIMKDHRVRSCKVVPVPDEHYGEQACAVIECKNNQSITTEEVIDSLKNNLADYKIPAYVLFVAHIPRTATGKYRQKEIIKMAIEKLKL</sequence>
<dbReference type="PANTHER" id="PTHR43201:SF5">
    <property type="entry name" value="MEDIUM-CHAIN ACYL-COA LIGASE ACSF2, MITOCHONDRIAL"/>
    <property type="match status" value="1"/>
</dbReference>
<organism evidence="5 6">
    <name type="scientific">Coprococcus catus</name>
    <dbReference type="NCBI Taxonomy" id="116085"/>
    <lineage>
        <taxon>Bacteria</taxon>
        <taxon>Bacillati</taxon>
        <taxon>Bacillota</taxon>
        <taxon>Clostridia</taxon>
        <taxon>Lachnospirales</taxon>
        <taxon>Lachnospiraceae</taxon>
        <taxon>Coprococcus</taxon>
    </lineage>
</organism>
<dbReference type="Pfam" id="PF13193">
    <property type="entry name" value="AMP-binding_C"/>
    <property type="match status" value="1"/>
</dbReference>
<dbReference type="RefSeq" id="WP_117528425.1">
    <property type="nucleotide sequence ID" value="NZ_JAQDKA010000024.1"/>
</dbReference>
<protein>
    <submittedName>
        <fullName evidence="5">Long-chain fatty acid--CoA ligase</fullName>
    </submittedName>
</protein>
<evidence type="ECO:0000256" key="2">
    <source>
        <dbReference type="ARBA" id="ARBA00022598"/>
    </source>
</evidence>
<dbReference type="Pfam" id="PF00501">
    <property type="entry name" value="AMP-binding"/>
    <property type="match status" value="1"/>
</dbReference>
<feature type="domain" description="AMP-dependent synthetase/ligase" evidence="3">
    <location>
        <begin position="17"/>
        <end position="390"/>
    </location>
</feature>
<reference evidence="5 6" key="1">
    <citation type="submission" date="2018-08" db="EMBL/GenBank/DDBJ databases">
        <title>A genome reference for cultivated species of the human gut microbiota.</title>
        <authorList>
            <person name="Zou Y."/>
            <person name="Xue W."/>
            <person name="Luo G."/>
        </authorList>
    </citation>
    <scope>NUCLEOTIDE SEQUENCE [LARGE SCALE GENOMIC DNA]</scope>
    <source>
        <strain evidence="5 6">AF45-17</strain>
    </source>
</reference>
<dbReference type="Gene3D" id="3.40.50.12780">
    <property type="entry name" value="N-terminal domain of ligase-like"/>
    <property type="match status" value="1"/>
</dbReference>
<evidence type="ECO:0000256" key="1">
    <source>
        <dbReference type="ARBA" id="ARBA00006432"/>
    </source>
</evidence>
<dbReference type="InterPro" id="IPR000873">
    <property type="entry name" value="AMP-dep_synth/lig_dom"/>
</dbReference>
<feature type="domain" description="AMP-binding enzyme C-terminal" evidence="4">
    <location>
        <begin position="441"/>
        <end position="516"/>
    </location>
</feature>
<dbReference type="EMBL" id="QVEP01000019">
    <property type="protein sequence ID" value="RGB79770.1"/>
    <property type="molecule type" value="Genomic_DNA"/>
</dbReference>
<keyword evidence="2 5" id="KW-0436">Ligase</keyword>
<dbReference type="Proteomes" id="UP000260773">
    <property type="component" value="Unassembled WGS sequence"/>
</dbReference>
<evidence type="ECO:0000259" key="3">
    <source>
        <dbReference type="Pfam" id="PF00501"/>
    </source>
</evidence>
<dbReference type="SUPFAM" id="SSF56801">
    <property type="entry name" value="Acetyl-CoA synthetase-like"/>
    <property type="match status" value="1"/>
</dbReference>
<accession>A0A3E2TN89</accession>
<dbReference type="InterPro" id="IPR045851">
    <property type="entry name" value="AMP-bd_C_sf"/>
</dbReference>
<gene>
    <name evidence="5" type="ORF">DW070_09070</name>
</gene>
<dbReference type="Gene3D" id="3.30.300.30">
    <property type="match status" value="1"/>
</dbReference>
<dbReference type="InterPro" id="IPR025110">
    <property type="entry name" value="AMP-bd_C"/>
</dbReference>